<accession>A0ABV0TVT0</accession>
<dbReference type="Pfam" id="PF17824">
    <property type="entry name" value="DUF5586"/>
    <property type="match status" value="1"/>
</dbReference>
<protein>
    <submittedName>
        <fullName evidence="2">Uncharacterized protein</fullName>
    </submittedName>
</protein>
<dbReference type="EMBL" id="JAHRIQ010048174">
    <property type="protein sequence ID" value="MEQ2237015.1"/>
    <property type="molecule type" value="Genomic_DNA"/>
</dbReference>
<feature type="compositionally biased region" description="Polar residues" evidence="1">
    <location>
        <begin position="12"/>
        <end position="23"/>
    </location>
</feature>
<evidence type="ECO:0000256" key="1">
    <source>
        <dbReference type="SAM" id="MobiDB-lite"/>
    </source>
</evidence>
<feature type="compositionally biased region" description="Basic and acidic residues" evidence="1">
    <location>
        <begin position="46"/>
        <end position="58"/>
    </location>
</feature>
<feature type="region of interest" description="Disordered" evidence="1">
    <location>
        <begin position="44"/>
        <end position="65"/>
    </location>
</feature>
<reference evidence="2 3" key="1">
    <citation type="submission" date="2021-06" db="EMBL/GenBank/DDBJ databases">
        <authorList>
            <person name="Palmer J.M."/>
        </authorList>
    </citation>
    <scope>NUCLEOTIDE SEQUENCE [LARGE SCALE GENOMIC DNA]</scope>
    <source>
        <strain evidence="3">if_2019</strain>
        <tissue evidence="2">Muscle</tissue>
    </source>
</reference>
<dbReference type="Proteomes" id="UP001482620">
    <property type="component" value="Unassembled WGS sequence"/>
</dbReference>
<dbReference type="PANTHER" id="PTHR32000:SF3">
    <property type="entry name" value="RIKEN CDNA A830018L16 GENE"/>
    <property type="match status" value="1"/>
</dbReference>
<comment type="caution">
    <text evidence="2">The sequence shown here is derived from an EMBL/GenBank/DDBJ whole genome shotgun (WGS) entry which is preliminary data.</text>
</comment>
<feature type="region of interest" description="Disordered" evidence="1">
    <location>
        <begin position="1"/>
        <end position="25"/>
    </location>
</feature>
<sequence>MEGVTGLAPSGSKFSQGRSSYQPEPQAKVTLNICSRCARLQGDTLSDSRSEEEHRPHISEQAVPDISSPLLGLDKVAGRLQECEALSQMSGSSENGFEPRHRFVCGGYEEWLHANWEQTFRGCKNEAGV</sequence>
<gene>
    <name evidence="2" type="ORF">ILYODFUR_018723</name>
</gene>
<organism evidence="2 3">
    <name type="scientific">Ilyodon furcidens</name>
    <name type="common">goldbreast splitfin</name>
    <dbReference type="NCBI Taxonomy" id="33524"/>
    <lineage>
        <taxon>Eukaryota</taxon>
        <taxon>Metazoa</taxon>
        <taxon>Chordata</taxon>
        <taxon>Craniata</taxon>
        <taxon>Vertebrata</taxon>
        <taxon>Euteleostomi</taxon>
        <taxon>Actinopterygii</taxon>
        <taxon>Neopterygii</taxon>
        <taxon>Teleostei</taxon>
        <taxon>Neoteleostei</taxon>
        <taxon>Acanthomorphata</taxon>
        <taxon>Ovalentaria</taxon>
        <taxon>Atherinomorphae</taxon>
        <taxon>Cyprinodontiformes</taxon>
        <taxon>Goodeidae</taxon>
        <taxon>Ilyodon</taxon>
    </lineage>
</organism>
<keyword evidence="3" id="KW-1185">Reference proteome</keyword>
<proteinExistence type="predicted"/>
<name>A0ABV0TVT0_9TELE</name>
<dbReference type="InterPro" id="IPR040687">
    <property type="entry name" value="DUF5586"/>
</dbReference>
<dbReference type="PANTHER" id="PTHR32000">
    <property type="entry name" value="SIMILAR TO HYPOTHETICAL PROTEIN"/>
    <property type="match status" value="1"/>
</dbReference>
<evidence type="ECO:0000313" key="3">
    <source>
        <dbReference type="Proteomes" id="UP001482620"/>
    </source>
</evidence>
<evidence type="ECO:0000313" key="2">
    <source>
        <dbReference type="EMBL" id="MEQ2237015.1"/>
    </source>
</evidence>